<dbReference type="InterPro" id="IPR006944">
    <property type="entry name" value="Phage/GTA_portal"/>
</dbReference>
<organism evidence="1 2">
    <name type="scientific">Cyclobacterium plantarum</name>
    <dbReference type="NCBI Taxonomy" id="2716263"/>
    <lineage>
        <taxon>Bacteria</taxon>
        <taxon>Pseudomonadati</taxon>
        <taxon>Bacteroidota</taxon>
        <taxon>Cytophagia</taxon>
        <taxon>Cytophagales</taxon>
        <taxon>Cyclobacteriaceae</taxon>
        <taxon>Cyclobacterium</taxon>
    </lineage>
</organism>
<dbReference type="Proteomes" id="UP000649799">
    <property type="component" value="Unassembled WGS sequence"/>
</dbReference>
<comment type="caution">
    <text evidence="1">The sequence shown here is derived from an EMBL/GenBank/DDBJ whole genome shotgun (WGS) entry which is preliminary data.</text>
</comment>
<name>A0ABX0HC83_9BACT</name>
<dbReference type="Gene3D" id="1.20.1270.210">
    <property type="match status" value="1"/>
</dbReference>
<proteinExistence type="predicted"/>
<dbReference type="Gene3D" id="3.30.1120.70">
    <property type="match status" value="1"/>
</dbReference>
<evidence type="ECO:0000313" key="2">
    <source>
        <dbReference type="Proteomes" id="UP000649799"/>
    </source>
</evidence>
<gene>
    <name evidence="1" type="ORF">G9Q97_14200</name>
</gene>
<protein>
    <submittedName>
        <fullName evidence="1">Phage portal protein</fullName>
    </submittedName>
</protein>
<dbReference type="Gene3D" id="3.40.140.120">
    <property type="match status" value="1"/>
</dbReference>
<reference evidence="1 2" key="1">
    <citation type="submission" date="2020-03" db="EMBL/GenBank/DDBJ databases">
        <title>Cyclobacterium plantarum sp. nov., a marine bacterium isolated from a coastal-marine wetland.</title>
        <authorList>
            <person name="Sanchez-Porro C."/>
            <person name="Ventosa A."/>
            <person name="Amoozegar M."/>
        </authorList>
    </citation>
    <scope>NUCLEOTIDE SEQUENCE [LARGE SCALE GENOMIC DNA]</scope>
    <source>
        <strain evidence="1 2">GBPx2</strain>
    </source>
</reference>
<dbReference type="NCBIfam" id="TIGR01537">
    <property type="entry name" value="portal_HK97"/>
    <property type="match status" value="1"/>
</dbReference>
<sequence>MSFFKNLLSNSVIINPSIISIEDISNNTIIDANTALTIGAFYQGVNSISNTIASLPFKVFQNKEIQKKNPIHYIIKEKSNDLQTAFEFFNTMIFIMFLKGNSFAKIVRGITGDVEQLIIINYSTVEPIIFNNRLYFKFDKGESIPNEDLIHFKNIGTGFLGIDPISNFRKNIEINLNATSYTNQVYTGEASSIKGSITYDKALNDQQRDRLRNELSTKFSGKNGKKILFLEDGMKLDNINLSPEQTKFLESRQFEKSEVASMLNVPPFIVGDYSTTYSNIELQNLHFYKQTLLPIITKIESELKHKLFTKDEILDGFYVKANVEAVLRGDSKSRAEYYKELFYLGSITPKEIRDKEDLPTEYNGEAYIHSNLIPLGISGEFWTGKVNKDLAKAELDESKT</sequence>
<dbReference type="InterPro" id="IPR006427">
    <property type="entry name" value="Portal_HK97"/>
</dbReference>
<dbReference type="EMBL" id="JAANYN010000005">
    <property type="protein sequence ID" value="NHE57963.1"/>
    <property type="molecule type" value="Genomic_DNA"/>
</dbReference>
<dbReference type="RefSeq" id="WP_166147903.1">
    <property type="nucleotide sequence ID" value="NZ_JAANYN010000005.1"/>
</dbReference>
<dbReference type="Pfam" id="PF04860">
    <property type="entry name" value="Phage_portal"/>
    <property type="match status" value="1"/>
</dbReference>
<accession>A0ABX0HC83</accession>
<evidence type="ECO:0000313" key="1">
    <source>
        <dbReference type="EMBL" id="NHE57963.1"/>
    </source>
</evidence>
<keyword evidence="2" id="KW-1185">Reference proteome</keyword>